<proteinExistence type="predicted"/>
<sequence>MVAGDGNLVRHSLMSLVAEDDIPLLLEAMNEQFACTFVDLNNQKPSTSSIIHDEEKRKERRKQRQGYQKLLAAEQEEYEARLNELEKWKASLTKPTENAADNNVKPTYNRWGSIDRSETNRLKLIEERSDGLISIGFDSGRLTVH</sequence>
<dbReference type="Proteomes" id="UP000218231">
    <property type="component" value="Unassembled WGS sequence"/>
</dbReference>
<feature type="region of interest" description="Disordered" evidence="1">
    <location>
        <begin position="43"/>
        <end position="65"/>
    </location>
</feature>
<evidence type="ECO:0000256" key="1">
    <source>
        <dbReference type="SAM" id="MobiDB-lite"/>
    </source>
</evidence>
<accession>A0A2A2LCI8</accession>
<organism evidence="2 3">
    <name type="scientific">Diploscapter pachys</name>
    <dbReference type="NCBI Taxonomy" id="2018661"/>
    <lineage>
        <taxon>Eukaryota</taxon>
        <taxon>Metazoa</taxon>
        <taxon>Ecdysozoa</taxon>
        <taxon>Nematoda</taxon>
        <taxon>Chromadorea</taxon>
        <taxon>Rhabditida</taxon>
        <taxon>Rhabditina</taxon>
        <taxon>Rhabditomorpha</taxon>
        <taxon>Rhabditoidea</taxon>
        <taxon>Rhabditidae</taxon>
        <taxon>Diploscapter</taxon>
    </lineage>
</organism>
<dbReference type="EMBL" id="LIAE01006903">
    <property type="protein sequence ID" value="PAV83946.1"/>
    <property type="molecule type" value="Genomic_DNA"/>
</dbReference>
<comment type="caution">
    <text evidence="2">The sequence shown here is derived from an EMBL/GenBank/DDBJ whole genome shotgun (WGS) entry which is preliminary data.</text>
</comment>
<evidence type="ECO:0000313" key="2">
    <source>
        <dbReference type="EMBL" id="PAV83946.1"/>
    </source>
</evidence>
<dbReference type="OrthoDB" id="5828827at2759"/>
<dbReference type="AlphaFoldDB" id="A0A2A2LCI8"/>
<evidence type="ECO:0000313" key="3">
    <source>
        <dbReference type="Proteomes" id="UP000218231"/>
    </source>
</evidence>
<reference evidence="2 3" key="1">
    <citation type="journal article" date="2017" name="Curr. Biol.">
        <title>Genome architecture and evolution of a unichromosomal asexual nematode.</title>
        <authorList>
            <person name="Fradin H."/>
            <person name="Zegar C."/>
            <person name="Gutwein M."/>
            <person name="Lucas J."/>
            <person name="Kovtun M."/>
            <person name="Corcoran D."/>
            <person name="Baugh L.R."/>
            <person name="Kiontke K."/>
            <person name="Gunsalus K."/>
            <person name="Fitch D.H."/>
            <person name="Piano F."/>
        </authorList>
    </citation>
    <scope>NUCLEOTIDE SEQUENCE [LARGE SCALE GENOMIC DNA]</scope>
    <source>
        <strain evidence="2">PF1309</strain>
    </source>
</reference>
<protein>
    <submittedName>
        <fullName evidence="2">Uncharacterized protein</fullName>
    </submittedName>
</protein>
<gene>
    <name evidence="2" type="ORF">WR25_02129</name>
</gene>
<name>A0A2A2LCI8_9BILA</name>
<keyword evidence="3" id="KW-1185">Reference proteome</keyword>